<sequence length="640" mass="75550">MLNSKGFTEENPNYPSQYLGRLTSPRILTPRSSPRLADPTLSPYSITINDHTNISDFINSIQNQLKRIYPVFSFQFSSDPPLAQAINFLTQAVDRILAERGNNSKPSPEKYDGSVDYDTDDWLKEDIEKAKQATKNLARYEKLLKKKEEKLEEEKTKFRCEKQDIKDLEEHLQQALNNFELQQKAWLDSKRSEQEKLKVDKEDMEIKLAEAKILKEKYEKKIDESAKHLKHEKDILLQLENCLNHTKQTLAIDQKRIAQERLELEKEKWKLDQKSRKLEEDEVLLKVKFEHLDQEKLVVESEKIKLQTLRKEIHEEQNTLTISKEKTSISEKNIKKASFEESLQSDKLYQLSNQDYESKIIELNDREIEIEHAYKDLQEQMDKFNKELEDRENILDEREFLIEKQEKDNKKKFDNFFAIESSLAESKIQVEDLRTFTIPELEKQSGSLSSLMNELIEKKQKLDLMIEKLNKELTLLEKHKEDLSGNENTKNEKDILEENDYNICFSKDIENITLELEQKLVKVKERELELDHAQMVLDNDRYAVTQAAEFLKKAHVENEEQRKKNEQEILEEKNKLKIQFIKLESGMKLLSTKEAEVYSLKRKLEEKSQMLGIKEKEFKASMKNLHSKNSSIVEEKDDDV</sequence>
<evidence type="ECO:0000256" key="2">
    <source>
        <dbReference type="SAM" id="MobiDB-lite"/>
    </source>
</evidence>
<gene>
    <name evidence="3" type="ORF">SteCoe_36640</name>
</gene>
<dbReference type="Proteomes" id="UP000187209">
    <property type="component" value="Unassembled WGS sequence"/>
</dbReference>
<reference evidence="3 4" key="1">
    <citation type="submission" date="2016-11" db="EMBL/GenBank/DDBJ databases">
        <title>The macronuclear genome of Stentor coeruleus: a giant cell with tiny introns.</title>
        <authorList>
            <person name="Slabodnick M."/>
            <person name="Ruby J.G."/>
            <person name="Reiff S.B."/>
            <person name="Swart E.C."/>
            <person name="Gosai S."/>
            <person name="Prabakaran S."/>
            <person name="Witkowska E."/>
            <person name="Larue G.E."/>
            <person name="Fisher S."/>
            <person name="Freeman R.M."/>
            <person name="Gunawardena J."/>
            <person name="Chu W."/>
            <person name="Stover N.A."/>
            <person name="Gregory B.D."/>
            <person name="Nowacki M."/>
            <person name="Derisi J."/>
            <person name="Roy S.W."/>
            <person name="Marshall W.F."/>
            <person name="Sood P."/>
        </authorList>
    </citation>
    <scope>NUCLEOTIDE SEQUENCE [LARGE SCALE GENOMIC DNA]</scope>
    <source>
        <strain evidence="3">WM001</strain>
    </source>
</reference>
<feature type="coiled-coil region" evidence="1">
    <location>
        <begin position="548"/>
        <end position="576"/>
    </location>
</feature>
<feature type="coiled-coil region" evidence="1">
    <location>
        <begin position="448"/>
        <end position="486"/>
    </location>
</feature>
<accession>A0A1R2APQ1</accession>
<evidence type="ECO:0000313" key="3">
    <source>
        <dbReference type="EMBL" id="OMJ66494.1"/>
    </source>
</evidence>
<dbReference type="AlphaFoldDB" id="A0A1R2APQ1"/>
<keyword evidence="4" id="KW-1185">Reference proteome</keyword>
<feature type="region of interest" description="Disordered" evidence="2">
    <location>
        <begin position="1"/>
        <end position="20"/>
    </location>
</feature>
<feature type="compositionally biased region" description="Polar residues" evidence="2">
    <location>
        <begin position="1"/>
        <end position="16"/>
    </location>
</feature>
<protein>
    <submittedName>
        <fullName evidence="3">Uncharacterized protein</fullName>
    </submittedName>
</protein>
<dbReference type="EMBL" id="MPUH01001705">
    <property type="protein sequence ID" value="OMJ66494.1"/>
    <property type="molecule type" value="Genomic_DNA"/>
</dbReference>
<keyword evidence="1" id="KW-0175">Coiled coil</keyword>
<name>A0A1R2APQ1_9CILI</name>
<feature type="coiled-coil region" evidence="1">
    <location>
        <begin position="257"/>
        <end position="326"/>
    </location>
</feature>
<feature type="coiled-coil region" evidence="1">
    <location>
        <begin position="360"/>
        <end position="394"/>
    </location>
</feature>
<evidence type="ECO:0000256" key="1">
    <source>
        <dbReference type="SAM" id="Coils"/>
    </source>
</evidence>
<comment type="caution">
    <text evidence="3">The sequence shown here is derived from an EMBL/GenBank/DDBJ whole genome shotgun (WGS) entry which is preliminary data.</text>
</comment>
<feature type="coiled-coil region" evidence="1">
    <location>
        <begin position="123"/>
        <end position="228"/>
    </location>
</feature>
<organism evidence="3 4">
    <name type="scientific">Stentor coeruleus</name>
    <dbReference type="NCBI Taxonomy" id="5963"/>
    <lineage>
        <taxon>Eukaryota</taxon>
        <taxon>Sar</taxon>
        <taxon>Alveolata</taxon>
        <taxon>Ciliophora</taxon>
        <taxon>Postciliodesmatophora</taxon>
        <taxon>Heterotrichea</taxon>
        <taxon>Heterotrichida</taxon>
        <taxon>Stentoridae</taxon>
        <taxon>Stentor</taxon>
    </lineage>
</organism>
<evidence type="ECO:0000313" key="4">
    <source>
        <dbReference type="Proteomes" id="UP000187209"/>
    </source>
</evidence>
<proteinExistence type="predicted"/>